<proteinExistence type="inferred from homology"/>
<evidence type="ECO:0000313" key="6">
    <source>
        <dbReference type="Proteomes" id="UP000316079"/>
    </source>
</evidence>
<sequence>MPLTKNPKERAEMAFRLTKLLAFIQRNRTPLLLTGCGAVFFAKTFYHVFPGHTYRKVYQAWHKGEPASLSEKLENIFQDVLKDCSIKSPEKFSAFAAYGFHPVGAGVPWLPAGAQIGIPSNFNSSTDDPSGITDRTIFVNGKELEWESDSGVTLRNSLVLSPEAQKFVIARELNRLGSGEPILKAAVGPVCLIVACVFNVAVKQIYLLQSRLVLFRGAVNIVTVVFGVFAYIFASDGLNHWVDYHSDRRAARLSSDYAKGGLEFYEKILTQNKTLRVLMGQEGEALYAHSGNLFPGYMWKLSHAPFTSRRDKILNILKNEKV</sequence>
<protein>
    <recommendedName>
        <fullName evidence="3">Transmembrane protein 177</fullName>
    </recommendedName>
</protein>
<dbReference type="Proteomes" id="UP000316079">
    <property type="component" value="Unassembled WGS sequence"/>
</dbReference>
<accession>A0A553R4J6</accession>
<feature type="transmembrane region" description="Helical" evidence="4">
    <location>
        <begin position="213"/>
        <end position="234"/>
    </location>
</feature>
<dbReference type="AlphaFoldDB" id="A0A553R4J6"/>
<dbReference type="STRING" id="623744.A0A553R4J6"/>
<gene>
    <name evidence="5" type="ORF">DNTS_027284</name>
</gene>
<evidence type="ECO:0000313" key="5">
    <source>
        <dbReference type="EMBL" id="TRY97095.1"/>
    </source>
</evidence>
<reference evidence="5 6" key="1">
    <citation type="journal article" date="2019" name="Sci. Data">
        <title>Hybrid genome assembly and annotation of Danionella translucida.</title>
        <authorList>
            <person name="Kadobianskyi M."/>
            <person name="Schulze L."/>
            <person name="Schuelke M."/>
            <person name="Judkewitz B."/>
        </authorList>
    </citation>
    <scope>NUCLEOTIDE SEQUENCE [LARGE SCALE GENOMIC DNA]</scope>
    <source>
        <strain evidence="5 6">Bolton</strain>
    </source>
</reference>
<evidence type="ECO:0000256" key="1">
    <source>
        <dbReference type="ARBA" id="ARBA00003998"/>
    </source>
</evidence>
<keyword evidence="6" id="KW-1185">Reference proteome</keyword>
<dbReference type="GO" id="GO:0016020">
    <property type="term" value="C:membrane"/>
    <property type="evidence" value="ECO:0007669"/>
    <property type="project" value="TreeGrafter"/>
</dbReference>
<keyword evidence="4" id="KW-1133">Transmembrane helix</keyword>
<dbReference type="PANTHER" id="PTHR21824:SF4">
    <property type="entry name" value="TRANSMEMBRANE PROTEIN 177"/>
    <property type="match status" value="1"/>
</dbReference>
<organism evidence="5 6">
    <name type="scientific">Danionella cerebrum</name>
    <dbReference type="NCBI Taxonomy" id="2873325"/>
    <lineage>
        <taxon>Eukaryota</taxon>
        <taxon>Metazoa</taxon>
        <taxon>Chordata</taxon>
        <taxon>Craniata</taxon>
        <taxon>Vertebrata</taxon>
        <taxon>Euteleostomi</taxon>
        <taxon>Actinopterygii</taxon>
        <taxon>Neopterygii</taxon>
        <taxon>Teleostei</taxon>
        <taxon>Ostariophysi</taxon>
        <taxon>Cypriniformes</taxon>
        <taxon>Danionidae</taxon>
        <taxon>Danioninae</taxon>
        <taxon>Danionella</taxon>
    </lineage>
</organism>
<dbReference type="EMBL" id="SRMA01025242">
    <property type="protein sequence ID" value="TRY97095.1"/>
    <property type="molecule type" value="Genomic_DNA"/>
</dbReference>
<evidence type="ECO:0000256" key="4">
    <source>
        <dbReference type="SAM" id="Phobius"/>
    </source>
</evidence>
<feature type="transmembrane region" description="Helical" evidence="4">
    <location>
        <begin position="182"/>
        <end position="201"/>
    </location>
</feature>
<keyword evidence="4" id="KW-0812">Transmembrane</keyword>
<dbReference type="PANTHER" id="PTHR21824">
    <property type="entry name" value="TRANSMEMBRANE PROTEIN 177"/>
    <property type="match status" value="1"/>
</dbReference>
<name>A0A553R4J6_9TELE</name>
<comment type="function">
    <text evidence="1">Plays a role in the early steps of cytochrome c oxidase subunit II (MT-CO2/COX2) maturation and is required for the stabilization of COX20 and the newly synthesized MT-CO2/COX2 protein.</text>
</comment>
<comment type="similarity">
    <text evidence="2">Belongs to the TMEM177 family.</text>
</comment>
<evidence type="ECO:0000256" key="3">
    <source>
        <dbReference type="ARBA" id="ARBA00014595"/>
    </source>
</evidence>
<keyword evidence="4" id="KW-0472">Membrane</keyword>
<comment type="caution">
    <text evidence="5">The sequence shown here is derived from an EMBL/GenBank/DDBJ whole genome shotgun (WGS) entry which is preliminary data.</text>
</comment>
<evidence type="ECO:0000256" key="2">
    <source>
        <dbReference type="ARBA" id="ARBA00005794"/>
    </source>
</evidence>
<dbReference type="OrthoDB" id="110174at2759"/>
<dbReference type="InterPro" id="IPR026620">
    <property type="entry name" value="TMEM177"/>
</dbReference>